<gene>
    <name evidence="3" type="ORF">C1I98_00505</name>
</gene>
<accession>A0A2W2HAZ4</accession>
<protein>
    <submittedName>
        <fullName evidence="3">Uncharacterized protein</fullName>
    </submittedName>
</protein>
<comment type="caution">
    <text evidence="3">The sequence shown here is derived from an EMBL/GenBank/DDBJ whole genome shotgun (WGS) entry which is preliminary data.</text>
</comment>
<feature type="signal peptide" evidence="2">
    <location>
        <begin position="1"/>
        <end position="32"/>
    </location>
</feature>
<evidence type="ECO:0000256" key="1">
    <source>
        <dbReference type="SAM" id="MobiDB-lite"/>
    </source>
</evidence>
<dbReference type="Proteomes" id="UP000248544">
    <property type="component" value="Unassembled WGS sequence"/>
</dbReference>
<name>A0A2W2HAZ4_9ACTN</name>
<proteinExistence type="predicted"/>
<evidence type="ECO:0000313" key="3">
    <source>
        <dbReference type="EMBL" id="PZG57013.1"/>
    </source>
</evidence>
<feature type="region of interest" description="Disordered" evidence="1">
    <location>
        <begin position="50"/>
        <end position="72"/>
    </location>
</feature>
<evidence type="ECO:0000256" key="2">
    <source>
        <dbReference type="SAM" id="SignalP"/>
    </source>
</evidence>
<dbReference type="RefSeq" id="WP_111165049.1">
    <property type="nucleotide sequence ID" value="NZ_POUA01000002.1"/>
</dbReference>
<sequence length="72" mass="7052">MNKAITRAASAALVLGTAATTLVCGGPASAMALDWRCTMGSHSTNPPIGPALTNWGIGERTNGSGGGPITLG</sequence>
<dbReference type="EMBL" id="POUA01000002">
    <property type="protein sequence ID" value="PZG57013.1"/>
    <property type="molecule type" value="Genomic_DNA"/>
</dbReference>
<keyword evidence="4" id="KW-1185">Reference proteome</keyword>
<feature type="compositionally biased region" description="Gly residues" evidence="1">
    <location>
        <begin position="63"/>
        <end position="72"/>
    </location>
</feature>
<feature type="chain" id="PRO_5039727980" evidence="2">
    <location>
        <begin position="33"/>
        <end position="72"/>
    </location>
</feature>
<reference evidence="3 4" key="1">
    <citation type="submission" date="2018-01" db="EMBL/GenBank/DDBJ databases">
        <title>Draft genome sequence of Sphaerisporangium sp. 7K107.</title>
        <authorList>
            <person name="Sahin N."/>
            <person name="Saygin H."/>
            <person name="Ay H."/>
        </authorList>
    </citation>
    <scope>NUCLEOTIDE SEQUENCE [LARGE SCALE GENOMIC DNA]</scope>
    <source>
        <strain evidence="3 4">7K107</strain>
    </source>
</reference>
<organism evidence="3 4">
    <name type="scientific">Spongiactinospora gelatinilytica</name>
    <dbReference type="NCBI Taxonomy" id="2666298"/>
    <lineage>
        <taxon>Bacteria</taxon>
        <taxon>Bacillati</taxon>
        <taxon>Actinomycetota</taxon>
        <taxon>Actinomycetes</taxon>
        <taxon>Streptosporangiales</taxon>
        <taxon>Streptosporangiaceae</taxon>
        <taxon>Spongiactinospora</taxon>
    </lineage>
</organism>
<keyword evidence="2" id="KW-0732">Signal</keyword>
<evidence type="ECO:0000313" key="4">
    <source>
        <dbReference type="Proteomes" id="UP000248544"/>
    </source>
</evidence>
<dbReference type="AlphaFoldDB" id="A0A2W2HAZ4"/>